<organism evidence="11 12">
    <name type="scientific">Polyporus arcularius HHB13444</name>
    <dbReference type="NCBI Taxonomy" id="1314778"/>
    <lineage>
        <taxon>Eukaryota</taxon>
        <taxon>Fungi</taxon>
        <taxon>Dikarya</taxon>
        <taxon>Basidiomycota</taxon>
        <taxon>Agaricomycotina</taxon>
        <taxon>Agaricomycetes</taxon>
        <taxon>Polyporales</taxon>
        <taxon>Polyporaceae</taxon>
        <taxon>Polyporus</taxon>
    </lineage>
</organism>
<gene>
    <name evidence="11" type="ORF">K466DRAFT_600099</name>
</gene>
<keyword evidence="12" id="KW-1185">Reference proteome</keyword>
<dbReference type="GO" id="GO:0004601">
    <property type="term" value="F:peroxidase activity"/>
    <property type="evidence" value="ECO:0007669"/>
    <property type="project" value="UniProtKB-KW"/>
</dbReference>
<evidence type="ECO:0000256" key="8">
    <source>
        <dbReference type="ARBA" id="ARBA00025737"/>
    </source>
</evidence>
<dbReference type="Pfam" id="PF20628">
    <property type="entry name" value="Dyp_perox_C"/>
    <property type="match status" value="1"/>
</dbReference>
<dbReference type="GO" id="GO:0020037">
    <property type="term" value="F:heme binding"/>
    <property type="evidence" value="ECO:0007669"/>
    <property type="project" value="InterPro"/>
</dbReference>
<dbReference type="EMBL" id="ML211187">
    <property type="protein sequence ID" value="TFK86696.1"/>
    <property type="molecule type" value="Genomic_DNA"/>
</dbReference>
<dbReference type="InterPro" id="IPR049509">
    <property type="entry name" value="DyP_N"/>
</dbReference>
<dbReference type="GO" id="GO:0046872">
    <property type="term" value="F:metal ion binding"/>
    <property type="evidence" value="ECO:0007669"/>
    <property type="project" value="UniProtKB-KW"/>
</dbReference>
<dbReference type="NCBIfam" id="TIGR01413">
    <property type="entry name" value="Dyp_perox_fam"/>
    <property type="match status" value="1"/>
</dbReference>
<dbReference type="SUPFAM" id="SSF54909">
    <property type="entry name" value="Dimeric alpha+beta barrel"/>
    <property type="match status" value="1"/>
</dbReference>
<evidence type="ECO:0000256" key="5">
    <source>
        <dbReference type="ARBA" id="ARBA00022729"/>
    </source>
</evidence>
<evidence type="ECO:0000256" key="2">
    <source>
        <dbReference type="ARBA" id="ARBA00022559"/>
    </source>
</evidence>
<protein>
    <submittedName>
        <fullName evidence="11">Dyp-type peroxidase</fullName>
    </submittedName>
</protein>
<dbReference type="Proteomes" id="UP000308197">
    <property type="component" value="Unassembled WGS sequence"/>
</dbReference>
<evidence type="ECO:0000256" key="1">
    <source>
        <dbReference type="ARBA" id="ARBA00001970"/>
    </source>
</evidence>
<comment type="similarity">
    <text evidence="8">Belongs to the DyP-type peroxidase family.</text>
</comment>
<dbReference type="PANTHER" id="PTHR30521">
    <property type="entry name" value="DEFERROCHELATASE/PEROXIDASE"/>
    <property type="match status" value="1"/>
</dbReference>
<keyword evidence="3" id="KW-0349">Heme</keyword>
<dbReference type="Pfam" id="PF21105">
    <property type="entry name" value="DyP_N"/>
    <property type="match status" value="1"/>
</dbReference>
<dbReference type="PANTHER" id="PTHR30521:SF4">
    <property type="entry name" value="DEFERROCHELATASE"/>
    <property type="match status" value="1"/>
</dbReference>
<feature type="domain" description="DyP dimeric alpha+beta barrel" evidence="10">
    <location>
        <begin position="12"/>
        <end position="190"/>
    </location>
</feature>
<keyword evidence="4" id="KW-0479">Metal-binding</keyword>
<dbReference type="InterPro" id="IPR011008">
    <property type="entry name" value="Dimeric_a/b-barrel"/>
</dbReference>
<evidence type="ECO:0000259" key="9">
    <source>
        <dbReference type="Pfam" id="PF20628"/>
    </source>
</evidence>
<accession>A0A5C3PAK5</accession>
<keyword evidence="6" id="KW-0560">Oxidoreductase</keyword>
<evidence type="ECO:0000256" key="3">
    <source>
        <dbReference type="ARBA" id="ARBA00022617"/>
    </source>
</evidence>
<evidence type="ECO:0000313" key="11">
    <source>
        <dbReference type="EMBL" id="TFK86696.1"/>
    </source>
</evidence>
<dbReference type="InterPro" id="IPR048328">
    <property type="entry name" value="Dyp_perox_C"/>
</dbReference>
<evidence type="ECO:0000259" key="10">
    <source>
        <dbReference type="Pfam" id="PF21105"/>
    </source>
</evidence>
<proteinExistence type="inferred from homology"/>
<sequence length="490" mass="52968">MSTTVPPLDIANVQGDILAGLPKKVQHYLLFQIDDDVQAFRQRLKLLIPLITTTPQVQDDRAKIAAAKKAATEQGKPAPLVKLSGINISFSHSGLVKLGITDDLGDAAFAKGQFADSATLADPGSTDANGNFVPNWIPAFKNPIHGVVLVSGDSELTVTATQAIVNGIFNIGAHNATMHEVLTIKGQVRPKDEKGHEHFGFLDGISQPAVKDFDTKPNPGQETVRQGVILCGRENDIVAGSNPPVPVVRPAWALDGSFLALRYLFQLVPEFNTFLKDNAIKASGLTPEQGSELLGARLVGRWKSGAPIDLFPLQDNPTAGVDAQQNNKFRYDFPDDPHTQDRCPFAAHTRKTNPRADLEDLGISTENRRIIRRGVQFGPEVTPDEAKSGKTKLGRGLIFAAYQSNIVNGFQFIQQSWANNTGFPIQKNPIVPGFDPIIGQQSNLAPRTLSGTDPNNQGANLSLPTEWVVPKGGEYFFAPSIPALKSKFAL</sequence>
<dbReference type="GO" id="GO:0005829">
    <property type="term" value="C:cytosol"/>
    <property type="evidence" value="ECO:0007669"/>
    <property type="project" value="TreeGrafter"/>
</dbReference>
<name>A0A5C3PAK5_9APHY</name>
<evidence type="ECO:0000256" key="4">
    <source>
        <dbReference type="ARBA" id="ARBA00022723"/>
    </source>
</evidence>
<dbReference type="InterPro" id="IPR006314">
    <property type="entry name" value="Dyp_peroxidase"/>
</dbReference>
<evidence type="ECO:0000313" key="12">
    <source>
        <dbReference type="Proteomes" id="UP000308197"/>
    </source>
</evidence>
<evidence type="ECO:0000256" key="6">
    <source>
        <dbReference type="ARBA" id="ARBA00023002"/>
    </source>
</evidence>
<comment type="cofactor">
    <cofactor evidence="1">
        <name>heme b</name>
        <dbReference type="ChEBI" id="CHEBI:60344"/>
    </cofactor>
</comment>
<dbReference type="PROSITE" id="PS51404">
    <property type="entry name" value="DYP_PEROXIDASE"/>
    <property type="match status" value="1"/>
</dbReference>
<keyword evidence="2 11" id="KW-0575">Peroxidase</keyword>
<dbReference type="STRING" id="1314778.A0A5C3PAK5"/>
<keyword evidence="5" id="KW-0732">Signal</keyword>
<dbReference type="AlphaFoldDB" id="A0A5C3PAK5"/>
<dbReference type="InParanoid" id="A0A5C3PAK5"/>
<keyword evidence="7" id="KW-0408">Iron</keyword>
<feature type="domain" description="Dyp-type peroxidase C-terminal" evidence="9">
    <location>
        <begin position="332"/>
        <end position="419"/>
    </location>
</feature>
<evidence type="ECO:0000256" key="7">
    <source>
        <dbReference type="ARBA" id="ARBA00023004"/>
    </source>
</evidence>
<reference evidence="11 12" key="1">
    <citation type="journal article" date="2019" name="Nat. Ecol. Evol.">
        <title>Megaphylogeny resolves global patterns of mushroom evolution.</title>
        <authorList>
            <person name="Varga T."/>
            <person name="Krizsan K."/>
            <person name="Foldi C."/>
            <person name="Dima B."/>
            <person name="Sanchez-Garcia M."/>
            <person name="Sanchez-Ramirez S."/>
            <person name="Szollosi G.J."/>
            <person name="Szarkandi J.G."/>
            <person name="Papp V."/>
            <person name="Albert L."/>
            <person name="Andreopoulos W."/>
            <person name="Angelini C."/>
            <person name="Antonin V."/>
            <person name="Barry K.W."/>
            <person name="Bougher N.L."/>
            <person name="Buchanan P."/>
            <person name="Buyck B."/>
            <person name="Bense V."/>
            <person name="Catcheside P."/>
            <person name="Chovatia M."/>
            <person name="Cooper J."/>
            <person name="Damon W."/>
            <person name="Desjardin D."/>
            <person name="Finy P."/>
            <person name="Geml J."/>
            <person name="Haridas S."/>
            <person name="Hughes K."/>
            <person name="Justo A."/>
            <person name="Karasinski D."/>
            <person name="Kautmanova I."/>
            <person name="Kiss B."/>
            <person name="Kocsube S."/>
            <person name="Kotiranta H."/>
            <person name="LaButti K.M."/>
            <person name="Lechner B.E."/>
            <person name="Liimatainen K."/>
            <person name="Lipzen A."/>
            <person name="Lukacs Z."/>
            <person name="Mihaltcheva S."/>
            <person name="Morgado L.N."/>
            <person name="Niskanen T."/>
            <person name="Noordeloos M.E."/>
            <person name="Ohm R.A."/>
            <person name="Ortiz-Santana B."/>
            <person name="Ovrebo C."/>
            <person name="Racz N."/>
            <person name="Riley R."/>
            <person name="Savchenko A."/>
            <person name="Shiryaev A."/>
            <person name="Soop K."/>
            <person name="Spirin V."/>
            <person name="Szebenyi C."/>
            <person name="Tomsovsky M."/>
            <person name="Tulloss R.E."/>
            <person name="Uehling J."/>
            <person name="Grigoriev I.V."/>
            <person name="Vagvolgyi C."/>
            <person name="Papp T."/>
            <person name="Martin F.M."/>
            <person name="Miettinen O."/>
            <person name="Hibbett D.S."/>
            <person name="Nagy L.G."/>
        </authorList>
    </citation>
    <scope>NUCLEOTIDE SEQUENCE [LARGE SCALE GENOMIC DNA]</scope>
    <source>
        <strain evidence="11 12">HHB13444</strain>
    </source>
</reference>